<dbReference type="EMBL" id="LN899823">
    <property type="protein sequence ID" value="CUV26600.1"/>
    <property type="molecule type" value="Genomic_DNA"/>
</dbReference>
<sequence length="63" mass="7238">MVARGRAWFLRSTQVRLRYARFAEIGFSRQTALRREARQVRQITLSAASPMRAIAYPQALQGT</sequence>
<evidence type="ECO:0000313" key="2">
    <source>
        <dbReference type="EMBL" id="CUV37314.1"/>
    </source>
</evidence>
<evidence type="ECO:0000313" key="3">
    <source>
        <dbReference type="EMBL" id="CUV42788.1"/>
    </source>
</evidence>
<protein>
    <submittedName>
        <fullName evidence="2">Uncharacterized protein</fullName>
    </submittedName>
</protein>
<dbReference type="EMBL" id="LN899822">
    <property type="protein sequence ID" value="CUV63484.1"/>
    <property type="molecule type" value="Genomic_DNA"/>
</dbReference>
<name>A0A0S4VSC3_RALSL</name>
<evidence type="ECO:0000313" key="1">
    <source>
        <dbReference type="EMBL" id="CUV26600.1"/>
    </source>
</evidence>
<dbReference type="EMBL" id="LN899826">
    <property type="protein sequence ID" value="CUV42788.1"/>
    <property type="molecule type" value="Genomic_DNA"/>
</dbReference>
<dbReference type="AlphaFoldDB" id="A0A0S4VSC3"/>
<organism evidence="2">
    <name type="scientific">Ralstonia solanacearum</name>
    <name type="common">Pseudomonas solanacearum</name>
    <dbReference type="NCBI Taxonomy" id="305"/>
    <lineage>
        <taxon>Bacteria</taxon>
        <taxon>Pseudomonadati</taxon>
        <taxon>Pseudomonadota</taxon>
        <taxon>Betaproteobacteria</taxon>
        <taxon>Burkholderiales</taxon>
        <taxon>Burkholderiaceae</taxon>
        <taxon>Ralstonia</taxon>
        <taxon>Ralstonia solanacearum species complex</taxon>
    </lineage>
</organism>
<gene>
    <name evidence="4" type="ORF">RD1301_v1_3500004</name>
    <name evidence="1" type="ORF">RUN1744_v1_1820004</name>
    <name evidence="2" type="ORF">TD1301_v1_3160004</name>
    <name evidence="3" type="ORF">TF3108_v1_1560004</name>
</gene>
<evidence type="ECO:0000313" key="4">
    <source>
        <dbReference type="EMBL" id="CUV63484.1"/>
    </source>
</evidence>
<reference evidence="2" key="1">
    <citation type="submission" date="2015-10" db="EMBL/GenBank/DDBJ databases">
        <authorList>
            <person name="Gilbert D.G."/>
        </authorList>
    </citation>
    <scope>NUCLEOTIDE SEQUENCE</scope>
    <source>
        <strain evidence="2">Phyl III-seqv23</strain>
    </source>
</reference>
<proteinExistence type="predicted"/>
<accession>A0A0S4VSC3</accession>
<dbReference type="EMBL" id="LN899825">
    <property type="protein sequence ID" value="CUV37314.1"/>
    <property type="molecule type" value="Genomic_DNA"/>
</dbReference>